<evidence type="ECO:0000313" key="4">
    <source>
        <dbReference type="Proteomes" id="UP000241085"/>
    </source>
</evidence>
<feature type="compositionally biased region" description="Polar residues" evidence="1">
    <location>
        <begin position="1"/>
        <end position="18"/>
    </location>
</feature>
<evidence type="ECO:0000313" key="3">
    <source>
        <dbReference type="EMBL" id="PTL74232.1"/>
    </source>
</evidence>
<dbReference type="Proteomes" id="UP000241085">
    <property type="component" value="Unassembled WGS sequence"/>
</dbReference>
<comment type="caution">
    <text evidence="3">The sequence shown here is derived from an EMBL/GenBank/DDBJ whole genome shotgun (WGS) entry which is preliminary data.</text>
</comment>
<evidence type="ECO:0000256" key="2">
    <source>
        <dbReference type="SAM" id="Phobius"/>
    </source>
</evidence>
<keyword evidence="4" id="KW-1185">Reference proteome</keyword>
<keyword evidence="2" id="KW-0472">Membrane</keyword>
<keyword evidence="2" id="KW-0812">Transmembrane</keyword>
<feature type="transmembrane region" description="Helical" evidence="2">
    <location>
        <begin position="30"/>
        <end position="54"/>
    </location>
</feature>
<proteinExistence type="predicted"/>
<keyword evidence="2" id="KW-1133">Transmembrane helix</keyword>
<gene>
    <name evidence="3" type="ORF">C1I63_16250</name>
</gene>
<accession>A0A2T4UXH0</accession>
<dbReference type="RefSeq" id="WP_107575435.1">
    <property type="nucleotide sequence ID" value="NZ_PZPL01000001.1"/>
</dbReference>
<name>A0A2T4UXH0_9MICO</name>
<feature type="compositionally biased region" description="Acidic residues" evidence="1">
    <location>
        <begin position="133"/>
        <end position="157"/>
    </location>
</feature>
<dbReference type="AlphaFoldDB" id="A0A2T4UXH0"/>
<sequence>MRRSITSLFRPTTDTGPTGQEKPMTRRGPVLLAVGAAVCLAAIAGGVVTVAGAMQQPQQVTEIGSTPVVGPSRAPGSEETPGSTAPATDPAATDPAAPPAAPTAPTEQVPPAEQSGGTAPVPVVPVPAPAPADPDDDDGDDEDTDDPDDDVDDDLDD</sequence>
<feature type="compositionally biased region" description="Low complexity" evidence="1">
    <location>
        <begin position="84"/>
        <end position="95"/>
    </location>
</feature>
<feature type="region of interest" description="Disordered" evidence="1">
    <location>
        <begin position="1"/>
        <end position="26"/>
    </location>
</feature>
<evidence type="ECO:0000256" key="1">
    <source>
        <dbReference type="SAM" id="MobiDB-lite"/>
    </source>
</evidence>
<feature type="compositionally biased region" description="Pro residues" evidence="1">
    <location>
        <begin position="122"/>
        <end position="132"/>
    </location>
</feature>
<protein>
    <submittedName>
        <fullName evidence="3">Uncharacterized protein</fullName>
    </submittedName>
</protein>
<dbReference type="EMBL" id="PZPL01000001">
    <property type="protein sequence ID" value="PTL74232.1"/>
    <property type="molecule type" value="Genomic_DNA"/>
</dbReference>
<feature type="region of interest" description="Disordered" evidence="1">
    <location>
        <begin position="61"/>
        <end position="157"/>
    </location>
</feature>
<organism evidence="3 4">
    <name type="scientific">Rathayibacter caricis DSM 15933</name>
    <dbReference type="NCBI Taxonomy" id="1328867"/>
    <lineage>
        <taxon>Bacteria</taxon>
        <taxon>Bacillati</taxon>
        <taxon>Actinomycetota</taxon>
        <taxon>Actinomycetes</taxon>
        <taxon>Micrococcales</taxon>
        <taxon>Microbacteriaceae</taxon>
        <taxon>Rathayibacter</taxon>
    </lineage>
</organism>
<reference evidence="3 4" key="1">
    <citation type="submission" date="2018-03" db="EMBL/GenBank/DDBJ databases">
        <title>Bacteriophage NCPPB3778 and a type I-E CRISPR drive the evolution of the US Biological Select Agent, Rathayibacter toxicus.</title>
        <authorList>
            <person name="Davis E.W.II."/>
            <person name="Tabima J.F."/>
            <person name="Weisberg A.J."/>
            <person name="Dantas Lopes L."/>
            <person name="Wiseman M.S."/>
            <person name="Wiseman M.S."/>
            <person name="Pupko T."/>
            <person name="Belcher M.S."/>
            <person name="Sechler A.J."/>
            <person name="Tancos M.A."/>
            <person name="Schroeder B.K."/>
            <person name="Murray T.D."/>
            <person name="Luster D.G."/>
            <person name="Schneider W.L."/>
            <person name="Rogers E."/>
            <person name="Andreote F.D."/>
            <person name="Grunwald N.J."/>
            <person name="Putnam M.L."/>
            <person name="Chang J.H."/>
        </authorList>
    </citation>
    <scope>NUCLEOTIDE SEQUENCE [LARGE SCALE GENOMIC DNA]</scope>
    <source>
        <strain evidence="3 4">DSM 15933</strain>
    </source>
</reference>